<dbReference type="EMBL" id="JAVREV010000004">
    <property type="protein sequence ID" value="MDT0442697.1"/>
    <property type="molecule type" value="Genomic_DNA"/>
</dbReference>
<dbReference type="PANTHER" id="PTHR36846">
    <property type="entry name" value="PROTEIN VIAA"/>
    <property type="match status" value="1"/>
</dbReference>
<dbReference type="SUPFAM" id="SSF53300">
    <property type="entry name" value="vWA-like"/>
    <property type="match status" value="1"/>
</dbReference>
<gene>
    <name evidence="3" type="ORF">RM779_08815</name>
</gene>
<evidence type="ECO:0000259" key="2">
    <source>
        <dbReference type="Pfam" id="PF13519"/>
    </source>
</evidence>
<name>A0ABU2S121_9ACTN</name>
<dbReference type="InterPro" id="IPR002035">
    <property type="entry name" value="VWF_A"/>
</dbReference>
<feature type="coiled-coil region" evidence="1">
    <location>
        <begin position="141"/>
        <end position="174"/>
    </location>
</feature>
<evidence type="ECO:0000313" key="3">
    <source>
        <dbReference type="EMBL" id="MDT0442697.1"/>
    </source>
</evidence>
<dbReference type="RefSeq" id="WP_311617113.1">
    <property type="nucleotide sequence ID" value="NZ_JAVREV010000004.1"/>
</dbReference>
<organism evidence="3 4">
    <name type="scientific">Streptomyces johnsoniae</name>
    <dbReference type="NCBI Taxonomy" id="3075532"/>
    <lineage>
        <taxon>Bacteria</taxon>
        <taxon>Bacillati</taxon>
        <taxon>Actinomycetota</taxon>
        <taxon>Actinomycetes</taxon>
        <taxon>Kitasatosporales</taxon>
        <taxon>Streptomycetaceae</taxon>
        <taxon>Streptomyces</taxon>
    </lineage>
</organism>
<dbReference type="Pfam" id="PF13519">
    <property type="entry name" value="VWA_2"/>
    <property type="match status" value="1"/>
</dbReference>
<protein>
    <submittedName>
        <fullName evidence="3">VWA domain-containing protein</fullName>
    </submittedName>
</protein>
<dbReference type="Proteomes" id="UP001183615">
    <property type="component" value="Unassembled WGS sequence"/>
</dbReference>
<comment type="caution">
    <text evidence="3">The sequence shown here is derived from an EMBL/GenBank/DDBJ whole genome shotgun (WGS) entry which is preliminary data.</text>
</comment>
<evidence type="ECO:0000256" key="1">
    <source>
        <dbReference type="SAM" id="Coils"/>
    </source>
</evidence>
<accession>A0ABU2S121</accession>
<keyword evidence="4" id="KW-1185">Reference proteome</keyword>
<dbReference type="InterPro" id="IPR036465">
    <property type="entry name" value="vWFA_dom_sf"/>
</dbReference>
<dbReference type="Gene3D" id="3.40.50.410">
    <property type="entry name" value="von Willebrand factor, type A domain"/>
    <property type="match status" value="1"/>
</dbReference>
<sequence>MGEALSHINELAGRAGQWLGPAGGTERPKATAAVAADRFDTMAWREIYAQVAVLRDLADDLNGRYDHTEDLLSDVFLAAYKVSPRVRERAEMDPSRLVNHHVITCMTGSPAFAGLHRETSGDPYAAAMAVLAQSDALRRMLEWAKDAAERARRAKDAQEAAEQAAAAVAEALQLAAGAADEAGAVPDGAAAALTRAIETAGAADAAARQGRHEAEQALAAAAAGIRAAARNTTAKAAEQAGEETALMRAWGVGPGELERMPFDQRARLAERLRSGRLGRFADLIGRFRQMATGERARKVEQATGELVGITLGDDLSRVIPSELANLGVPAMRSVFAAKYAEARLMLYDSRGEQTTGKGAIIACVDCSYSMDEPGPGGVTAEAWAKACALALLDQARQGRRDFVGILFSSAERVKVCRFPASEPAGIAGVLDFAEHFFGGGTDYQAPLSAAVRLLAEEFDTDGRRRGDIVMITDGECEVTEGWMRGWNDAKHTLGFRSFGVAIRAPGAVEPGTALDALCDNLRGIEDLTDIHAAGDLFRVI</sequence>
<feature type="domain" description="VWFA" evidence="2">
    <location>
        <begin position="361"/>
        <end position="475"/>
    </location>
</feature>
<evidence type="ECO:0000313" key="4">
    <source>
        <dbReference type="Proteomes" id="UP001183615"/>
    </source>
</evidence>
<keyword evidence="1" id="KW-0175">Coiled coil</keyword>
<dbReference type="PANTHER" id="PTHR36846:SF1">
    <property type="entry name" value="PROTEIN VIAA"/>
    <property type="match status" value="1"/>
</dbReference>
<proteinExistence type="predicted"/>
<reference evidence="4" key="1">
    <citation type="submission" date="2023-07" db="EMBL/GenBank/DDBJ databases">
        <title>30 novel species of actinomycetes from the DSMZ collection.</title>
        <authorList>
            <person name="Nouioui I."/>
        </authorList>
    </citation>
    <scope>NUCLEOTIDE SEQUENCE [LARGE SCALE GENOMIC DNA]</scope>
    <source>
        <strain evidence="4">DSM 41886</strain>
    </source>
</reference>